<gene>
    <name evidence="2" type="ORF">chiPu_0010690</name>
</gene>
<keyword evidence="1" id="KW-0732">Signal</keyword>
<sequence length="223" mass="25298">MGHRRQTLLVLSAVMCILVPGVYLTEETETCQTTFDDANYQEFSNKLKVLAKCPGNFTKHLAVEKQSEFFGLLQTAANELRSLRLKACKNVPPKNCSFPQIPANGGLICLTHNKTRYCKPMCNQGYDFAFLRKSRLYEECGDDNGYTWNTQYIGGNRLAVCSKSSIRVSGVASAYFPRTCQHAWYNYTEEKRLISDFKEELRQRGIDKVNSKTKCLLCGDLLS</sequence>
<evidence type="ECO:0008006" key="4">
    <source>
        <dbReference type="Google" id="ProtNLM"/>
    </source>
</evidence>
<comment type="caution">
    <text evidence="2">The sequence shown here is derived from an EMBL/GenBank/DDBJ whole genome shotgun (WGS) entry which is preliminary data.</text>
</comment>
<proteinExistence type="predicted"/>
<evidence type="ECO:0000313" key="2">
    <source>
        <dbReference type="EMBL" id="GCC32229.1"/>
    </source>
</evidence>
<dbReference type="OMA" id="RLYEVCG"/>
<feature type="chain" id="PRO_5019572073" description="Sushi domain-containing protein" evidence="1">
    <location>
        <begin position="25"/>
        <end position="223"/>
    </location>
</feature>
<reference evidence="2 3" key="1">
    <citation type="journal article" date="2018" name="Nat. Ecol. Evol.">
        <title>Shark genomes provide insights into elasmobranch evolution and the origin of vertebrates.</title>
        <authorList>
            <person name="Hara Y"/>
            <person name="Yamaguchi K"/>
            <person name="Onimaru K"/>
            <person name="Kadota M"/>
            <person name="Koyanagi M"/>
            <person name="Keeley SD"/>
            <person name="Tatsumi K"/>
            <person name="Tanaka K"/>
            <person name="Motone F"/>
            <person name="Kageyama Y"/>
            <person name="Nozu R"/>
            <person name="Adachi N"/>
            <person name="Nishimura O"/>
            <person name="Nakagawa R"/>
            <person name="Tanegashima C"/>
            <person name="Kiyatake I"/>
            <person name="Matsumoto R"/>
            <person name="Murakumo K"/>
            <person name="Nishida K"/>
            <person name="Terakita A"/>
            <person name="Kuratani S"/>
            <person name="Sato K"/>
            <person name="Hyodo S Kuraku.S."/>
        </authorList>
    </citation>
    <scope>NUCLEOTIDE SEQUENCE [LARGE SCALE GENOMIC DNA]</scope>
</reference>
<dbReference type="Proteomes" id="UP000287033">
    <property type="component" value="Unassembled WGS sequence"/>
</dbReference>
<protein>
    <recommendedName>
        <fullName evidence="4">Sushi domain-containing protein</fullName>
    </recommendedName>
</protein>
<evidence type="ECO:0000313" key="3">
    <source>
        <dbReference type="Proteomes" id="UP000287033"/>
    </source>
</evidence>
<evidence type="ECO:0000256" key="1">
    <source>
        <dbReference type="SAM" id="SignalP"/>
    </source>
</evidence>
<dbReference type="AlphaFoldDB" id="A0A401SPA2"/>
<organism evidence="2 3">
    <name type="scientific">Chiloscyllium punctatum</name>
    <name type="common">Brownbanded bambooshark</name>
    <name type="synonym">Hemiscyllium punctatum</name>
    <dbReference type="NCBI Taxonomy" id="137246"/>
    <lineage>
        <taxon>Eukaryota</taxon>
        <taxon>Metazoa</taxon>
        <taxon>Chordata</taxon>
        <taxon>Craniata</taxon>
        <taxon>Vertebrata</taxon>
        <taxon>Chondrichthyes</taxon>
        <taxon>Elasmobranchii</taxon>
        <taxon>Galeomorphii</taxon>
        <taxon>Galeoidea</taxon>
        <taxon>Orectolobiformes</taxon>
        <taxon>Hemiscylliidae</taxon>
        <taxon>Chiloscyllium</taxon>
    </lineage>
</organism>
<accession>A0A401SPA2</accession>
<name>A0A401SPA2_CHIPU</name>
<dbReference type="EMBL" id="BEZZ01000420">
    <property type="protein sequence ID" value="GCC32229.1"/>
    <property type="molecule type" value="Genomic_DNA"/>
</dbReference>
<keyword evidence="3" id="KW-1185">Reference proteome</keyword>
<dbReference type="OrthoDB" id="9948000at2759"/>
<feature type="signal peptide" evidence="1">
    <location>
        <begin position="1"/>
        <end position="24"/>
    </location>
</feature>